<proteinExistence type="predicted"/>
<evidence type="ECO:0000313" key="3">
    <source>
        <dbReference type="Proteomes" id="UP000807769"/>
    </source>
</evidence>
<sequence length="156" mass="17133">MVRPSTYMEKCDHILVLTGIDTSRFYAKYHILSALEPQPGPKTDPDDIVGAASHKPTPVNLSGINSDNSAVFITEEGGFENTGDCANLYLSFGRDYRALVTTLLSSRVSQPDFKDALDVEPAHYTDKNGLTTAEPEIGGLITYKSPTLDGRQRHTW</sequence>
<organism evidence="2 3">
    <name type="scientific">Suillus subaureus</name>
    <dbReference type="NCBI Taxonomy" id="48587"/>
    <lineage>
        <taxon>Eukaryota</taxon>
        <taxon>Fungi</taxon>
        <taxon>Dikarya</taxon>
        <taxon>Basidiomycota</taxon>
        <taxon>Agaricomycotina</taxon>
        <taxon>Agaricomycetes</taxon>
        <taxon>Agaricomycetidae</taxon>
        <taxon>Boletales</taxon>
        <taxon>Suillineae</taxon>
        <taxon>Suillaceae</taxon>
        <taxon>Suillus</taxon>
    </lineage>
</organism>
<reference evidence="2" key="1">
    <citation type="journal article" date="2020" name="New Phytol.">
        <title>Comparative genomics reveals dynamic genome evolution in host specialist ectomycorrhizal fungi.</title>
        <authorList>
            <person name="Lofgren L.A."/>
            <person name="Nguyen N.H."/>
            <person name="Vilgalys R."/>
            <person name="Ruytinx J."/>
            <person name="Liao H.L."/>
            <person name="Branco S."/>
            <person name="Kuo A."/>
            <person name="LaButti K."/>
            <person name="Lipzen A."/>
            <person name="Andreopoulos W."/>
            <person name="Pangilinan J."/>
            <person name="Riley R."/>
            <person name="Hundley H."/>
            <person name="Na H."/>
            <person name="Barry K."/>
            <person name="Grigoriev I.V."/>
            <person name="Stajich J.E."/>
            <person name="Kennedy P.G."/>
        </authorList>
    </citation>
    <scope>NUCLEOTIDE SEQUENCE</scope>
    <source>
        <strain evidence="2">MN1</strain>
    </source>
</reference>
<dbReference type="GeneID" id="64626215"/>
<feature type="region of interest" description="Disordered" evidence="1">
    <location>
        <begin position="36"/>
        <end position="60"/>
    </location>
</feature>
<evidence type="ECO:0000256" key="1">
    <source>
        <dbReference type="SAM" id="MobiDB-lite"/>
    </source>
</evidence>
<dbReference type="Proteomes" id="UP000807769">
    <property type="component" value="Unassembled WGS sequence"/>
</dbReference>
<protein>
    <submittedName>
        <fullName evidence="2">Uncharacterized protein</fullName>
    </submittedName>
</protein>
<name>A0A9P7ENF5_9AGAM</name>
<gene>
    <name evidence="2" type="ORF">BJ212DRAFT_1294306</name>
</gene>
<evidence type="ECO:0000313" key="2">
    <source>
        <dbReference type="EMBL" id="KAG1826878.1"/>
    </source>
</evidence>
<accession>A0A9P7ENF5</accession>
<dbReference type="AlphaFoldDB" id="A0A9P7ENF5"/>
<dbReference type="EMBL" id="JABBWG010000001">
    <property type="protein sequence ID" value="KAG1826878.1"/>
    <property type="molecule type" value="Genomic_DNA"/>
</dbReference>
<dbReference type="RefSeq" id="XP_041199725.1">
    <property type="nucleotide sequence ID" value="XM_041332198.1"/>
</dbReference>
<comment type="caution">
    <text evidence="2">The sequence shown here is derived from an EMBL/GenBank/DDBJ whole genome shotgun (WGS) entry which is preliminary data.</text>
</comment>
<keyword evidence="3" id="KW-1185">Reference proteome</keyword>